<sequence>MRSLSGHIKSQPEGLKQCIASQRIPDPCRSVEKLHQFLPDCEEIPRPSHHLKVTQWMASIYGKEKHDAFIIRMEEKQTSTTQTSAKTVKVANSRNSNMK</sequence>
<gene>
    <name evidence="2" type="ORF">O181_125628</name>
</gene>
<name>A0A9Q3KQ08_9BASI</name>
<feature type="compositionally biased region" description="Low complexity" evidence="1">
    <location>
        <begin position="78"/>
        <end position="91"/>
    </location>
</feature>
<keyword evidence="3" id="KW-1185">Reference proteome</keyword>
<protein>
    <submittedName>
        <fullName evidence="2">Uncharacterized protein</fullName>
    </submittedName>
</protein>
<comment type="caution">
    <text evidence="2">The sequence shown here is derived from an EMBL/GenBank/DDBJ whole genome shotgun (WGS) entry which is preliminary data.</text>
</comment>
<dbReference type="EMBL" id="AVOT02122316">
    <property type="protein sequence ID" value="MBW0585913.1"/>
    <property type="molecule type" value="Genomic_DNA"/>
</dbReference>
<evidence type="ECO:0000313" key="3">
    <source>
        <dbReference type="Proteomes" id="UP000765509"/>
    </source>
</evidence>
<evidence type="ECO:0000313" key="2">
    <source>
        <dbReference type="EMBL" id="MBW0585913.1"/>
    </source>
</evidence>
<reference evidence="2" key="1">
    <citation type="submission" date="2021-03" db="EMBL/GenBank/DDBJ databases">
        <title>Draft genome sequence of rust myrtle Austropuccinia psidii MF-1, a brazilian biotype.</title>
        <authorList>
            <person name="Quecine M.C."/>
            <person name="Pachon D.M.R."/>
            <person name="Bonatelli M.L."/>
            <person name="Correr F.H."/>
            <person name="Franceschini L.M."/>
            <person name="Leite T.F."/>
            <person name="Margarido G.R.A."/>
            <person name="Almeida C.A."/>
            <person name="Ferrarezi J.A."/>
            <person name="Labate C.A."/>
        </authorList>
    </citation>
    <scope>NUCLEOTIDE SEQUENCE</scope>
    <source>
        <strain evidence="2">MF-1</strain>
    </source>
</reference>
<dbReference type="Proteomes" id="UP000765509">
    <property type="component" value="Unassembled WGS sequence"/>
</dbReference>
<evidence type="ECO:0000256" key="1">
    <source>
        <dbReference type="SAM" id="MobiDB-lite"/>
    </source>
</evidence>
<feature type="region of interest" description="Disordered" evidence="1">
    <location>
        <begin position="75"/>
        <end position="99"/>
    </location>
</feature>
<dbReference type="AlphaFoldDB" id="A0A9Q3KQ08"/>
<accession>A0A9Q3KQ08</accession>
<proteinExistence type="predicted"/>
<organism evidence="2 3">
    <name type="scientific">Austropuccinia psidii MF-1</name>
    <dbReference type="NCBI Taxonomy" id="1389203"/>
    <lineage>
        <taxon>Eukaryota</taxon>
        <taxon>Fungi</taxon>
        <taxon>Dikarya</taxon>
        <taxon>Basidiomycota</taxon>
        <taxon>Pucciniomycotina</taxon>
        <taxon>Pucciniomycetes</taxon>
        <taxon>Pucciniales</taxon>
        <taxon>Sphaerophragmiaceae</taxon>
        <taxon>Austropuccinia</taxon>
    </lineage>
</organism>